<comment type="subcellular location">
    <subcellularLocation>
        <location evidence="2">Spore core</location>
    </subcellularLocation>
</comment>
<comment type="similarity">
    <text evidence="2">Belongs to the SspI family.</text>
</comment>
<comment type="caution">
    <text evidence="3">The sequence shown here is derived from an EMBL/GenBank/DDBJ whole genome shotgun (WGS) entry which is preliminary data.</text>
</comment>
<evidence type="ECO:0000256" key="2">
    <source>
        <dbReference type="HAMAP-Rule" id="MF_00669"/>
    </source>
</evidence>
<keyword evidence="4" id="KW-1185">Reference proteome</keyword>
<dbReference type="Pfam" id="PF14098">
    <property type="entry name" value="SSPI"/>
    <property type="match status" value="1"/>
</dbReference>
<dbReference type="EMBL" id="JBHUMY010000038">
    <property type="protein sequence ID" value="MFD2663177.1"/>
    <property type="molecule type" value="Genomic_DNA"/>
</dbReference>
<proteinExistence type="evidence at transcript level"/>
<keyword evidence="1 2" id="KW-0749">Sporulation</keyword>
<evidence type="ECO:0000313" key="4">
    <source>
        <dbReference type="Proteomes" id="UP001597493"/>
    </source>
</evidence>
<reference evidence="4" key="1">
    <citation type="journal article" date="2019" name="Int. J. Syst. Evol. Microbiol.">
        <title>The Global Catalogue of Microorganisms (GCM) 10K type strain sequencing project: providing services to taxonomists for standard genome sequencing and annotation.</title>
        <authorList>
            <consortium name="The Broad Institute Genomics Platform"/>
            <consortium name="The Broad Institute Genome Sequencing Center for Infectious Disease"/>
            <person name="Wu L."/>
            <person name="Ma J."/>
        </authorList>
    </citation>
    <scope>NUCLEOTIDE SEQUENCE [LARGE SCALE GENOMIC DNA]</scope>
    <source>
        <strain evidence="4">TISTR 1827</strain>
    </source>
</reference>
<sequence length="75" mass="8479">MVDLDLRQAITTIVQNKSNNELNEMIENSVNGDEQALPGLGVVFEMIWQESSKPEQNKLVDTLYNHLHSNGSRPQ</sequence>
<dbReference type="HAMAP" id="MF_00669">
    <property type="entry name" value="SspI"/>
    <property type="match status" value="1"/>
</dbReference>
<evidence type="ECO:0000256" key="1">
    <source>
        <dbReference type="ARBA" id="ARBA00022969"/>
    </source>
</evidence>
<organism evidence="3 4">
    <name type="scientific">Paenibacillus thailandensis</name>
    <dbReference type="NCBI Taxonomy" id="393250"/>
    <lineage>
        <taxon>Bacteria</taxon>
        <taxon>Bacillati</taxon>
        <taxon>Bacillota</taxon>
        <taxon>Bacilli</taxon>
        <taxon>Bacillales</taxon>
        <taxon>Paenibacillaceae</taxon>
        <taxon>Paenibacillus</taxon>
    </lineage>
</organism>
<comment type="induction">
    <text evidence="2">Expressed only in the forespore compartment of sporulating cells.</text>
</comment>
<dbReference type="InterPro" id="IPR017525">
    <property type="entry name" value="SspI"/>
</dbReference>
<dbReference type="RefSeq" id="WP_379278676.1">
    <property type="nucleotide sequence ID" value="NZ_JBHUGT010000020.1"/>
</dbReference>
<dbReference type="NCBIfam" id="TIGR03092">
    <property type="entry name" value="SASP_sspI"/>
    <property type="match status" value="1"/>
</dbReference>
<evidence type="ECO:0000313" key="3">
    <source>
        <dbReference type="EMBL" id="MFD2663177.1"/>
    </source>
</evidence>
<accession>A0ABW5R385</accession>
<gene>
    <name evidence="2 3" type="primary">sspI</name>
    <name evidence="3" type="ORF">ACFSW5_23230</name>
</gene>
<dbReference type="Proteomes" id="UP001597493">
    <property type="component" value="Unassembled WGS sequence"/>
</dbReference>
<name>A0ABW5R385_9BACL</name>
<protein>
    <recommendedName>
        <fullName evidence="2">Small, acid-soluble spore protein I</fullName>
        <shortName evidence="2">SASP I</shortName>
    </recommendedName>
</protein>